<keyword evidence="8" id="KW-1185">Reference proteome</keyword>
<comment type="subcellular location">
    <subcellularLocation>
        <location evidence="1">Cytoplasm</location>
    </subcellularLocation>
</comment>
<sequence length="101" mass="11211">MTIMPERTPGAAALNEEKRAALKALKTVRGQVEGIIRMIEEGRYCVDISNQLLASSALLRRANVLVLRQHMHHCVRDAVEHGDVDAKLDEISDLLAKIIGR</sequence>
<keyword evidence="3" id="KW-0963">Cytoplasm</keyword>
<evidence type="ECO:0000256" key="1">
    <source>
        <dbReference type="ARBA" id="ARBA00004496"/>
    </source>
</evidence>
<proteinExistence type="predicted"/>
<evidence type="ECO:0000313" key="8">
    <source>
        <dbReference type="Proteomes" id="UP000008957"/>
    </source>
</evidence>
<gene>
    <name evidence="7" type="ORF">SY1_03570</name>
</gene>
<reference evidence="7 8" key="2">
    <citation type="submission" date="2010-03" db="EMBL/GenBank/DDBJ databases">
        <authorList>
            <person name="Pajon A."/>
        </authorList>
    </citation>
    <scope>NUCLEOTIDE SEQUENCE [LARGE SCALE GENOMIC DNA]</scope>
    <source>
        <strain evidence="7 8">SGP1</strain>
    </source>
</reference>
<evidence type="ECO:0000313" key="7">
    <source>
        <dbReference type="EMBL" id="CBL27836.1"/>
    </source>
</evidence>
<name>A0AB94IVP9_9BACT</name>
<dbReference type="Proteomes" id="UP000008957">
    <property type="component" value="Chromosome"/>
</dbReference>
<dbReference type="InterPro" id="IPR003735">
    <property type="entry name" value="Metal_Tscrpt_repr"/>
</dbReference>
<protein>
    <recommendedName>
        <fullName evidence="5">Copper-sensing transcriptional repressor CsoR</fullName>
    </recommendedName>
    <alternativeName>
        <fullName evidence="6">Copper-sensitive operon repressor</fullName>
    </alternativeName>
</protein>
<comment type="subunit">
    <text evidence="2">Homodimer.</text>
</comment>
<dbReference type="GO" id="GO:0046872">
    <property type="term" value="F:metal ion binding"/>
    <property type="evidence" value="ECO:0007669"/>
    <property type="project" value="UniProtKB-KW"/>
</dbReference>
<evidence type="ECO:0000256" key="5">
    <source>
        <dbReference type="ARBA" id="ARBA00039938"/>
    </source>
</evidence>
<dbReference type="GO" id="GO:0005737">
    <property type="term" value="C:cytoplasm"/>
    <property type="evidence" value="ECO:0007669"/>
    <property type="project" value="UniProtKB-SubCell"/>
</dbReference>
<dbReference type="GO" id="GO:0045892">
    <property type="term" value="P:negative regulation of DNA-templated transcription"/>
    <property type="evidence" value="ECO:0007669"/>
    <property type="project" value="UniProtKB-ARBA"/>
</dbReference>
<dbReference type="PANTHER" id="PTHR33677:SF4">
    <property type="entry name" value="COPPER-SENSING TRANSCRIPTIONAL REPRESSOR CSOR"/>
    <property type="match status" value="1"/>
</dbReference>
<dbReference type="GO" id="GO:0003677">
    <property type="term" value="F:DNA binding"/>
    <property type="evidence" value="ECO:0007669"/>
    <property type="project" value="InterPro"/>
</dbReference>
<keyword evidence="4" id="KW-0479">Metal-binding</keyword>
<evidence type="ECO:0000256" key="2">
    <source>
        <dbReference type="ARBA" id="ARBA00011738"/>
    </source>
</evidence>
<dbReference type="EMBL" id="FP929056">
    <property type="protein sequence ID" value="CBL27836.1"/>
    <property type="molecule type" value="Genomic_DNA"/>
</dbReference>
<dbReference type="CDD" id="cd10159">
    <property type="entry name" value="CsoR-like_DUF156_2"/>
    <property type="match status" value="1"/>
</dbReference>
<organism evidence="7 8">
    <name type="scientific">Fretibacterium fastidiosum</name>
    <dbReference type="NCBI Taxonomy" id="651822"/>
    <lineage>
        <taxon>Bacteria</taxon>
        <taxon>Thermotogati</taxon>
        <taxon>Synergistota</taxon>
        <taxon>Synergistia</taxon>
        <taxon>Synergistales</taxon>
        <taxon>Aminobacteriaceae</taxon>
        <taxon>Fretibacterium</taxon>
    </lineage>
</organism>
<evidence type="ECO:0000256" key="4">
    <source>
        <dbReference type="ARBA" id="ARBA00022723"/>
    </source>
</evidence>
<evidence type="ECO:0000256" key="3">
    <source>
        <dbReference type="ARBA" id="ARBA00022490"/>
    </source>
</evidence>
<reference evidence="8" key="1">
    <citation type="submission" date="2010-03" db="EMBL/GenBank/DDBJ databases">
        <title>The genome sequence of Synergistetes sp. SGP1.</title>
        <authorList>
            <consortium name="metaHIT consortium -- http://www.metahit.eu/"/>
            <person name="Pajon A."/>
            <person name="Turner K."/>
            <person name="Parkhill J."/>
            <person name="Wade W."/>
            <person name="Vartoukian S."/>
        </authorList>
    </citation>
    <scope>NUCLEOTIDE SEQUENCE [LARGE SCALE GENOMIC DNA]</scope>
    <source>
        <strain evidence="8">SGP1</strain>
    </source>
</reference>
<dbReference type="Pfam" id="PF02583">
    <property type="entry name" value="Trns_repr_metal"/>
    <property type="match status" value="1"/>
</dbReference>
<dbReference type="PANTHER" id="PTHR33677">
    <property type="entry name" value="TRANSCRIPTIONAL REPRESSOR FRMR-RELATED"/>
    <property type="match status" value="1"/>
</dbReference>
<dbReference type="InterPro" id="IPR038390">
    <property type="entry name" value="Metal_Tscrpt_repr_sf"/>
</dbReference>
<dbReference type="Gene3D" id="1.20.58.1000">
    <property type="entry name" value="Metal-sensitive repressor, helix protomer"/>
    <property type="match status" value="1"/>
</dbReference>
<dbReference type="RefSeq" id="WP_015555983.1">
    <property type="nucleotide sequence ID" value="NC_021038.1"/>
</dbReference>
<accession>A0AB94IVP9</accession>
<dbReference type="AlphaFoldDB" id="A0AB94IVP9"/>
<evidence type="ECO:0000256" key="6">
    <source>
        <dbReference type="ARBA" id="ARBA00041544"/>
    </source>
</evidence>
<dbReference type="KEGG" id="sbr:SY1_03570"/>